<sequence>MTSTRPIVDPLTLTDGDLTVALWTLQTPTGERLILSGESAETRVDALALESLTWQDDEVFEALASVPHEDGTNATEPSDELQISNEYTVVKLRKVETTAGQRLSITSPKLGYACRLSPAELDALTHKRIEYFSDLLETPFGPEDDHHHGVH</sequence>
<dbReference type="AlphaFoldDB" id="A0A1I6TV52"/>
<accession>A0A1I6TV52</accession>
<keyword evidence="2" id="KW-1185">Reference proteome</keyword>
<organism evidence="1 2">
    <name type="scientific">Halostagnicola kamekurae</name>
    <dbReference type="NCBI Taxonomy" id="619731"/>
    <lineage>
        <taxon>Archaea</taxon>
        <taxon>Methanobacteriati</taxon>
        <taxon>Methanobacteriota</taxon>
        <taxon>Stenosarchaea group</taxon>
        <taxon>Halobacteria</taxon>
        <taxon>Halobacteriales</taxon>
        <taxon>Natrialbaceae</taxon>
        <taxon>Halostagnicola</taxon>
    </lineage>
</organism>
<dbReference type="Proteomes" id="UP000199199">
    <property type="component" value="Unassembled WGS sequence"/>
</dbReference>
<gene>
    <name evidence="1" type="ORF">SAMN04488556_3464</name>
</gene>
<evidence type="ECO:0000313" key="2">
    <source>
        <dbReference type="Proteomes" id="UP000199199"/>
    </source>
</evidence>
<evidence type="ECO:0000313" key="1">
    <source>
        <dbReference type="EMBL" id="SFS93055.1"/>
    </source>
</evidence>
<dbReference type="OrthoDB" id="296462at2157"/>
<protein>
    <submittedName>
        <fullName evidence="1">Uncharacterized protein</fullName>
    </submittedName>
</protein>
<dbReference type="EMBL" id="FOZS01000003">
    <property type="protein sequence ID" value="SFS93055.1"/>
    <property type="molecule type" value="Genomic_DNA"/>
</dbReference>
<reference evidence="2" key="1">
    <citation type="submission" date="2016-10" db="EMBL/GenBank/DDBJ databases">
        <authorList>
            <person name="Varghese N."/>
            <person name="Submissions S."/>
        </authorList>
    </citation>
    <scope>NUCLEOTIDE SEQUENCE [LARGE SCALE GENOMIC DNA]</scope>
    <source>
        <strain evidence="2">DSM 22427</strain>
    </source>
</reference>
<name>A0A1I6TV52_9EURY</name>
<proteinExistence type="predicted"/>
<dbReference type="RefSeq" id="WP_217642032.1">
    <property type="nucleotide sequence ID" value="NZ_FOZS01000003.1"/>
</dbReference>